<proteinExistence type="predicted"/>
<keyword evidence="2" id="KW-1185">Reference proteome</keyword>
<comment type="caution">
    <text evidence="1">The sequence shown here is derived from an EMBL/GenBank/DDBJ whole genome shotgun (WGS) entry which is preliminary data.</text>
</comment>
<gene>
    <name evidence="1" type="ORF">MENTE1834_LOCUS47251</name>
</gene>
<organism evidence="1 2">
    <name type="scientific">Meloidogyne enterolobii</name>
    <name type="common">Root-knot nematode worm</name>
    <name type="synonym">Meloidogyne mayaguensis</name>
    <dbReference type="NCBI Taxonomy" id="390850"/>
    <lineage>
        <taxon>Eukaryota</taxon>
        <taxon>Metazoa</taxon>
        <taxon>Ecdysozoa</taxon>
        <taxon>Nematoda</taxon>
        <taxon>Chromadorea</taxon>
        <taxon>Rhabditida</taxon>
        <taxon>Tylenchina</taxon>
        <taxon>Tylenchomorpha</taxon>
        <taxon>Tylenchoidea</taxon>
        <taxon>Meloidogynidae</taxon>
        <taxon>Meloidogyninae</taxon>
        <taxon>Meloidogyne</taxon>
    </lineage>
</organism>
<dbReference type="EMBL" id="CAVMJV010000187">
    <property type="protein sequence ID" value="CAK5122407.1"/>
    <property type="molecule type" value="Genomic_DNA"/>
</dbReference>
<sequence length="122" mass="14037">MSFSLRKFFRLAKQQQNDLINGRQQSIQICEGGFFLLPDRLGQQSHLSQNNILHKKYYDEIGVTGCSSISSNSSFGSPFKVIFLKFISKFLLSFSLSFPLLIFKFNIQKNILNNLFHPLVNI</sequence>
<reference evidence="1" key="1">
    <citation type="submission" date="2023-11" db="EMBL/GenBank/DDBJ databases">
        <authorList>
            <person name="Poullet M."/>
        </authorList>
    </citation>
    <scope>NUCLEOTIDE SEQUENCE</scope>
    <source>
        <strain evidence="1">E1834</strain>
    </source>
</reference>
<protein>
    <submittedName>
        <fullName evidence="1">Uncharacterized protein</fullName>
    </submittedName>
</protein>
<dbReference type="Proteomes" id="UP001497535">
    <property type="component" value="Unassembled WGS sequence"/>
</dbReference>
<evidence type="ECO:0000313" key="2">
    <source>
        <dbReference type="Proteomes" id="UP001497535"/>
    </source>
</evidence>
<accession>A0ACB1B489</accession>
<name>A0ACB1B489_MELEN</name>
<evidence type="ECO:0000313" key="1">
    <source>
        <dbReference type="EMBL" id="CAK5122407.1"/>
    </source>
</evidence>